<dbReference type="OrthoDB" id="6430345at2759"/>
<comment type="caution">
    <text evidence="1">The sequence shown here is derived from an EMBL/GenBank/DDBJ whole genome shotgun (WGS) entry which is preliminary data.</text>
</comment>
<keyword evidence="2" id="KW-1185">Reference proteome</keyword>
<proteinExistence type="predicted"/>
<dbReference type="EMBL" id="JAINUF010000003">
    <property type="protein sequence ID" value="KAJ8371234.1"/>
    <property type="molecule type" value="Genomic_DNA"/>
</dbReference>
<organism evidence="1 2">
    <name type="scientific">Synaphobranchus kaupii</name>
    <name type="common">Kaup's arrowtooth eel</name>
    <dbReference type="NCBI Taxonomy" id="118154"/>
    <lineage>
        <taxon>Eukaryota</taxon>
        <taxon>Metazoa</taxon>
        <taxon>Chordata</taxon>
        <taxon>Craniata</taxon>
        <taxon>Vertebrata</taxon>
        <taxon>Euteleostomi</taxon>
        <taxon>Actinopterygii</taxon>
        <taxon>Neopterygii</taxon>
        <taxon>Teleostei</taxon>
        <taxon>Anguilliformes</taxon>
        <taxon>Synaphobranchidae</taxon>
        <taxon>Synaphobranchus</taxon>
    </lineage>
</organism>
<evidence type="ECO:0000313" key="1">
    <source>
        <dbReference type="EMBL" id="KAJ8371234.1"/>
    </source>
</evidence>
<name>A0A9Q1G1G5_SYNKA</name>
<gene>
    <name evidence="1" type="ORF">SKAU_G00112620</name>
</gene>
<evidence type="ECO:0000313" key="2">
    <source>
        <dbReference type="Proteomes" id="UP001152622"/>
    </source>
</evidence>
<sequence>MFRLGTRGQEKCHSVFGLCGPREAVQSLNSLNDQIAHFMVNRPKALNDEDDGFLPSEKETLKKSMTLMRHLLMDAQPREKSTYTPEETCGDCQAAESASLAVDTAAETAVQALARGHDYTPPPPTHSTTPPPVIFITPEGLFTRLARALSLRSSNQGRFCASVIMAARSLDSCRFNMETVTCAVKGASPVLGLSDIVSQTATWDIPEE</sequence>
<dbReference type="Proteomes" id="UP001152622">
    <property type="component" value="Chromosome 3"/>
</dbReference>
<dbReference type="AlphaFoldDB" id="A0A9Q1G1G5"/>
<accession>A0A9Q1G1G5</accession>
<reference evidence="1" key="1">
    <citation type="journal article" date="2023" name="Science">
        <title>Genome structures resolve the early diversification of teleost fishes.</title>
        <authorList>
            <person name="Parey E."/>
            <person name="Louis A."/>
            <person name="Montfort J."/>
            <person name="Bouchez O."/>
            <person name="Roques C."/>
            <person name="Iampietro C."/>
            <person name="Lluch J."/>
            <person name="Castinel A."/>
            <person name="Donnadieu C."/>
            <person name="Desvignes T."/>
            <person name="Floi Bucao C."/>
            <person name="Jouanno E."/>
            <person name="Wen M."/>
            <person name="Mejri S."/>
            <person name="Dirks R."/>
            <person name="Jansen H."/>
            <person name="Henkel C."/>
            <person name="Chen W.J."/>
            <person name="Zahm M."/>
            <person name="Cabau C."/>
            <person name="Klopp C."/>
            <person name="Thompson A.W."/>
            <person name="Robinson-Rechavi M."/>
            <person name="Braasch I."/>
            <person name="Lecointre G."/>
            <person name="Bobe J."/>
            <person name="Postlethwait J.H."/>
            <person name="Berthelot C."/>
            <person name="Roest Crollius H."/>
            <person name="Guiguen Y."/>
        </authorList>
    </citation>
    <scope>NUCLEOTIDE SEQUENCE</scope>
    <source>
        <strain evidence="1">WJC10195</strain>
    </source>
</reference>
<protein>
    <submittedName>
        <fullName evidence="1">Uncharacterized protein</fullName>
    </submittedName>
</protein>